<organism evidence="1 2">
    <name type="scientific">Mucuna pruriens</name>
    <name type="common">Velvet bean</name>
    <name type="synonym">Dolichos pruriens</name>
    <dbReference type="NCBI Taxonomy" id="157652"/>
    <lineage>
        <taxon>Eukaryota</taxon>
        <taxon>Viridiplantae</taxon>
        <taxon>Streptophyta</taxon>
        <taxon>Embryophyta</taxon>
        <taxon>Tracheophyta</taxon>
        <taxon>Spermatophyta</taxon>
        <taxon>Magnoliopsida</taxon>
        <taxon>eudicotyledons</taxon>
        <taxon>Gunneridae</taxon>
        <taxon>Pentapetalae</taxon>
        <taxon>rosids</taxon>
        <taxon>fabids</taxon>
        <taxon>Fabales</taxon>
        <taxon>Fabaceae</taxon>
        <taxon>Papilionoideae</taxon>
        <taxon>50 kb inversion clade</taxon>
        <taxon>NPAAA clade</taxon>
        <taxon>indigoferoid/millettioid clade</taxon>
        <taxon>Phaseoleae</taxon>
        <taxon>Mucuna</taxon>
    </lineage>
</organism>
<name>A0A371HCF8_MUCPR</name>
<dbReference type="Proteomes" id="UP000257109">
    <property type="component" value="Unassembled WGS sequence"/>
</dbReference>
<feature type="non-terminal residue" evidence="1">
    <location>
        <position position="49"/>
    </location>
</feature>
<protein>
    <submittedName>
        <fullName evidence="1">Uncharacterized protein</fullName>
    </submittedName>
</protein>
<gene>
    <name evidence="1" type="ORF">CR513_16330</name>
</gene>
<reference evidence="1" key="1">
    <citation type="submission" date="2018-05" db="EMBL/GenBank/DDBJ databases">
        <title>Draft genome of Mucuna pruriens seed.</title>
        <authorList>
            <person name="Nnadi N.E."/>
            <person name="Vos R."/>
            <person name="Hasami M.H."/>
            <person name="Devisetty U.K."/>
            <person name="Aguiy J.C."/>
        </authorList>
    </citation>
    <scope>NUCLEOTIDE SEQUENCE [LARGE SCALE GENOMIC DNA]</scope>
    <source>
        <strain evidence="1">JCA_2017</strain>
    </source>
</reference>
<evidence type="ECO:0000313" key="2">
    <source>
        <dbReference type="Proteomes" id="UP000257109"/>
    </source>
</evidence>
<accession>A0A371HCF8</accession>
<dbReference type="InterPro" id="IPR006912">
    <property type="entry name" value="Harbinger_derived_prot"/>
</dbReference>
<dbReference type="OrthoDB" id="2507073at2759"/>
<proteinExistence type="predicted"/>
<dbReference type="AlphaFoldDB" id="A0A371HCF8"/>
<sequence>MNKATKDVEQFFNLISQLYMHVNTFKHVLYACIILYNMIVEDKQYAYDN</sequence>
<comment type="caution">
    <text evidence="1">The sequence shown here is derived from an EMBL/GenBank/DDBJ whole genome shotgun (WGS) entry which is preliminary data.</text>
</comment>
<evidence type="ECO:0000313" key="1">
    <source>
        <dbReference type="EMBL" id="RDY00486.1"/>
    </source>
</evidence>
<dbReference type="EMBL" id="QJKJ01002980">
    <property type="protein sequence ID" value="RDY00486.1"/>
    <property type="molecule type" value="Genomic_DNA"/>
</dbReference>
<dbReference type="Pfam" id="PF04827">
    <property type="entry name" value="Plant_tran"/>
    <property type="match status" value="1"/>
</dbReference>
<keyword evidence="2" id="KW-1185">Reference proteome</keyword>